<reference evidence="1" key="1">
    <citation type="submission" date="2013-07" db="EMBL/GenBank/DDBJ databases">
        <title>The genome of Eucalyptus grandis.</title>
        <authorList>
            <person name="Schmutz J."/>
            <person name="Hayes R."/>
            <person name="Myburg A."/>
            <person name="Tuskan G."/>
            <person name="Grattapaglia D."/>
            <person name="Rokhsar D.S."/>
        </authorList>
    </citation>
    <scope>NUCLEOTIDE SEQUENCE</scope>
    <source>
        <tissue evidence="1">Leaf extractions</tissue>
    </source>
</reference>
<dbReference type="AlphaFoldDB" id="A0A059C4W9"/>
<organism evidence="1">
    <name type="scientific">Eucalyptus grandis</name>
    <name type="common">Flooded gum</name>
    <dbReference type="NCBI Taxonomy" id="71139"/>
    <lineage>
        <taxon>Eukaryota</taxon>
        <taxon>Viridiplantae</taxon>
        <taxon>Streptophyta</taxon>
        <taxon>Embryophyta</taxon>
        <taxon>Tracheophyta</taxon>
        <taxon>Spermatophyta</taxon>
        <taxon>Magnoliopsida</taxon>
        <taxon>eudicotyledons</taxon>
        <taxon>Gunneridae</taxon>
        <taxon>Pentapetalae</taxon>
        <taxon>rosids</taxon>
        <taxon>malvids</taxon>
        <taxon>Myrtales</taxon>
        <taxon>Myrtaceae</taxon>
        <taxon>Myrtoideae</taxon>
        <taxon>Eucalypteae</taxon>
        <taxon>Eucalyptus</taxon>
    </lineage>
</organism>
<gene>
    <name evidence="1" type="ORF">EUGRSUZ_E01760</name>
</gene>
<protein>
    <submittedName>
        <fullName evidence="1">Uncharacterized protein</fullName>
    </submittedName>
</protein>
<evidence type="ECO:0000313" key="1">
    <source>
        <dbReference type="EMBL" id="KCW73299.1"/>
    </source>
</evidence>
<accession>A0A059C4W9</accession>
<dbReference type="InParanoid" id="A0A059C4W9"/>
<dbReference type="STRING" id="71139.A0A059C4W9"/>
<dbReference type="EMBL" id="KK198757">
    <property type="protein sequence ID" value="KCW73299.1"/>
    <property type="molecule type" value="Genomic_DNA"/>
</dbReference>
<proteinExistence type="predicted"/>
<name>A0A059C4W9_EUCGR</name>
<dbReference type="Gramene" id="KCW73299">
    <property type="protein sequence ID" value="KCW73299"/>
    <property type="gene ID" value="EUGRSUZ_E01760"/>
</dbReference>
<dbReference type="OMA" id="LHCISET"/>
<sequence>MNMLKSHTNAGKSDNPYKKLKIHKMEGPESDQYAVNFCGEEEDLSEKMKELQGYIKMVQQTVKPGCSPEVVELALHSMASLVEFLSSVSSKTELISSL</sequence>